<protein>
    <submittedName>
        <fullName evidence="1">Uncharacterized protein</fullName>
    </submittedName>
</protein>
<evidence type="ECO:0000313" key="1">
    <source>
        <dbReference type="EMBL" id="CAF9940084.1"/>
    </source>
</evidence>
<organism evidence="1 2">
    <name type="scientific">Heterodermia speciosa</name>
    <dbReference type="NCBI Taxonomy" id="116794"/>
    <lineage>
        <taxon>Eukaryota</taxon>
        <taxon>Fungi</taxon>
        <taxon>Dikarya</taxon>
        <taxon>Ascomycota</taxon>
        <taxon>Pezizomycotina</taxon>
        <taxon>Lecanoromycetes</taxon>
        <taxon>OSLEUM clade</taxon>
        <taxon>Lecanoromycetidae</taxon>
        <taxon>Caliciales</taxon>
        <taxon>Physciaceae</taxon>
        <taxon>Heterodermia</taxon>
    </lineage>
</organism>
<name>A0A8H3PGZ8_9LECA</name>
<reference evidence="1" key="1">
    <citation type="submission" date="2021-03" db="EMBL/GenBank/DDBJ databases">
        <authorList>
            <person name="Tagirdzhanova G."/>
        </authorList>
    </citation>
    <scope>NUCLEOTIDE SEQUENCE</scope>
</reference>
<keyword evidence="2" id="KW-1185">Reference proteome</keyword>
<proteinExistence type="predicted"/>
<dbReference type="AlphaFoldDB" id="A0A8H3PGZ8"/>
<dbReference type="Proteomes" id="UP000664521">
    <property type="component" value="Unassembled WGS sequence"/>
</dbReference>
<dbReference type="EMBL" id="CAJPDS010000145">
    <property type="protein sequence ID" value="CAF9940084.1"/>
    <property type="molecule type" value="Genomic_DNA"/>
</dbReference>
<evidence type="ECO:0000313" key="2">
    <source>
        <dbReference type="Proteomes" id="UP000664521"/>
    </source>
</evidence>
<accession>A0A8H3PGZ8</accession>
<dbReference type="OrthoDB" id="3937708at2759"/>
<gene>
    <name evidence="1" type="ORF">HETSPECPRED_002159</name>
</gene>
<sequence length="245" mass="26150">MKAGCENDFADNVLVSPKGTEYVCTNTELQPDDTPELSTCPITKANLYSGVWGLGTFSNNGDGKPIAYKREISLSVGPQATTTYTPTVTLPKTVTPIINATSTSTFTSTTVLPPVFVTSPSATLKPTVTVTPLPVTTTKTLTLVTLTKYEPTLSVTTSTSVVTATCITPTKQESPDPTATISPTAIVAAAFEAAPTGAKFRRNVDRKAALEKERGLRERAEHFVHKRAPGKVARGYRCGPLLMRR</sequence>
<comment type="caution">
    <text evidence="1">The sequence shown here is derived from an EMBL/GenBank/DDBJ whole genome shotgun (WGS) entry which is preliminary data.</text>
</comment>